<dbReference type="SUPFAM" id="SSF51905">
    <property type="entry name" value="FAD/NAD(P)-binding domain"/>
    <property type="match status" value="1"/>
</dbReference>
<reference evidence="7" key="1">
    <citation type="submission" date="2023-06" db="EMBL/GenBank/DDBJ databases">
        <title>Genome sequence of Nocardioides sp. SOB44.</title>
        <authorList>
            <person name="Zhang G."/>
        </authorList>
    </citation>
    <scope>NUCLEOTIDE SEQUENCE</scope>
    <source>
        <strain evidence="7">SOB44</strain>
    </source>
</reference>
<comment type="cofactor">
    <cofactor evidence="1">
        <name>FAD</name>
        <dbReference type="ChEBI" id="CHEBI:57692"/>
    </cofactor>
</comment>
<dbReference type="InterPro" id="IPR036188">
    <property type="entry name" value="FAD/NAD-bd_sf"/>
</dbReference>
<evidence type="ECO:0000256" key="5">
    <source>
        <dbReference type="ARBA" id="ARBA00023002"/>
    </source>
</evidence>
<dbReference type="Pfam" id="PF13450">
    <property type="entry name" value="NAD_binding_8"/>
    <property type="match status" value="1"/>
</dbReference>
<evidence type="ECO:0000256" key="6">
    <source>
        <dbReference type="ARBA" id="ARBA00023033"/>
    </source>
</evidence>
<name>A0ABT8TJM5_9ACTN</name>
<keyword evidence="6" id="KW-0503">Monooxygenase</keyword>
<sequence>MSTPEPTPAPEDQAQQAEAQVEHVDVLVVGAGLSGIGAAAQVLSRVPGTSVAVLEGRSASGGTWDLFRYPGIRSDSDMFTFGYRWRPWPSDTALADGGLILDYVRTVAREYDVERRIRYDHWVSAASWSSDERRWTVTYEHEGREQQITCSMLWGASGYYDYDQGHAPEFPGVEEFGGQVVHPQFWPEDLDYSGKKVVVIGSGATAITLVPAMAGTAEHVTMLQRSPSYVLTRPGTDPVAAKLSRLPAKLKQPVVRWKNILEAVVSYQLFQRKPEWGKKLIRDQTVKQLPDGFDVDTHFRPAYNPWDQRLCFVPDGDLFRSIRKGEASVVTDTIETFTEKGIRLSSGEELEADVVVTATGLKLKAFGGIRFSVDGAEVKMHETMAYKSLMLSGIPNFVYTIGYTNASWTLKADLVADFAVRVLEEMRERGASMFVVDKDPTVGERPFMDFQSGYVVRALDQLPRQGDRAPWMLKQNYLTDLRTIRHDKIDDGVLVFR</sequence>
<proteinExistence type="inferred from homology"/>
<dbReference type="PANTHER" id="PTHR43872:SF1">
    <property type="entry name" value="MONOOXYGENASE, PUTATIVE (AFU_ORTHOLOGUE AFUA_8G02570)-RELATED"/>
    <property type="match status" value="1"/>
</dbReference>
<dbReference type="Pfam" id="PF00743">
    <property type="entry name" value="FMO-like"/>
    <property type="match status" value="1"/>
</dbReference>
<dbReference type="PRINTS" id="PR00411">
    <property type="entry name" value="PNDRDTASEI"/>
</dbReference>
<evidence type="ECO:0000256" key="2">
    <source>
        <dbReference type="ARBA" id="ARBA00010139"/>
    </source>
</evidence>
<dbReference type="InterPro" id="IPR051820">
    <property type="entry name" value="FAD-binding_MO"/>
</dbReference>
<dbReference type="RefSeq" id="WP_302705126.1">
    <property type="nucleotide sequence ID" value="NZ_JAULSC010000001.1"/>
</dbReference>
<protein>
    <submittedName>
        <fullName evidence="7">NAD(P)/FAD-dependent oxidoreductase</fullName>
        <ecNumber evidence="7">1.14.13.-</ecNumber>
    </submittedName>
</protein>
<keyword evidence="5 7" id="KW-0560">Oxidoreductase</keyword>
<dbReference type="InterPro" id="IPR020946">
    <property type="entry name" value="Flavin_mOase-like"/>
</dbReference>
<comment type="caution">
    <text evidence="7">The sequence shown here is derived from an EMBL/GenBank/DDBJ whole genome shotgun (WGS) entry which is preliminary data.</text>
</comment>
<gene>
    <name evidence="7" type="ORF">QWJ41_00370</name>
</gene>
<comment type="similarity">
    <text evidence="2">Belongs to the FAD-binding monooxygenase family.</text>
</comment>
<dbReference type="PANTHER" id="PTHR43872">
    <property type="entry name" value="MONOOXYGENASE, PUTATIVE (AFU_ORTHOLOGUE AFUA_8G02570)-RELATED"/>
    <property type="match status" value="1"/>
</dbReference>
<keyword evidence="4" id="KW-0274">FAD</keyword>
<evidence type="ECO:0000313" key="7">
    <source>
        <dbReference type="EMBL" id="MDO3394164.1"/>
    </source>
</evidence>
<keyword evidence="8" id="KW-1185">Reference proteome</keyword>
<dbReference type="EC" id="1.14.13.-" evidence="7"/>
<organism evidence="7 8">
    <name type="scientific">Nocardioides cremeus</name>
    <dbReference type="NCBI Taxonomy" id="3058044"/>
    <lineage>
        <taxon>Bacteria</taxon>
        <taxon>Bacillati</taxon>
        <taxon>Actinomycetota</taxon>
        <taxon>Actinomycetes</taxon>
        <taxon>Propionibacteriales</taxon>
        <taxon>Nocardioidaceae</taxon>
        <taxon>Nocardioides</taxon>
    </lineage>
</organism>
<accession>A0ABT8TJM5</accession>
<dbReference type="EMBL" id="JAULSC010000001">
    <property type="protein sequence ID" value="MDO3394164.1"/>
    <property type="molecule type" value="Genomic_DNA"/>
</dbReference>
<keyword evidence="3" id="KW-0285">Flavoprotein</keyword>
<dbReference type="Gene3D" id="3.50.50.60">
    <property type="entry name" value="FAD/NAD(P)-binding domain"/>
    <property type="match status" value="2"/>
</dbReference>
<evidence type="ECO:0000256" key="3">
    <source>
        <dbReference type="ARBA" id="ARBA00022630"/>
    </source>
</evidence>
<evidence type="ECO:0000313" key="8">
    <source>
        <dbReference type="Proteomes" id="UP001168363"/>
    </source>
</evidence>
<dbReference type="Proteomes" id="UP001168363">
    <property type="component" value="Unassembled WGS sequence"/>
</dbReference>
<dbReference type="GO" id="GO:0016491">
    <property type="term" value="F:oxidoreductase activity"/>
    <property type="evidence" value="ECO:0007669"/>
    <property type="project" value="UniProtKB-KW"/>
</dbReference>
<evidence type="ECO:0000256" key="4">
    <source>
        <dbReference type="ARBA" id="ARBA00022827"/>
    </source>
</evidence>
<evidence type="ECO:0000256" key="1">
    <source>
        <dbReference type="ARBA" id="ARBA00001974"/>
    </source>
</evidence>